<proteinExistence type="predicted"/>
<dbReference type="RefSeq" id="WP_115866862.1">
    <property type="nucleotide sequence ID" value="NZ_QREG01000003.1"/>
</dbReference>
<dbReference type="Proteomes" id="UP000256779">
    <property type="component" value="Unassembled WGS sequence"/>
</dbReference>
<comment type="caution">
    <text evidence="1">The sequence shown here is derived from an EMBL/GenBank/DDBJ whole genome shotgun (WGS) entry which is preliminary data.</text>
</comment>
<dbReference type="Pfam" id="PF20113">
    <property type="entry name" value="DUF6503"/>
    <property type="match status" value="1"/>
</dbReference>
<organism evidence="1 2">
    <name type="scientific">Marinoscillum furvescens DSM 4134</name>
    <dbReference type="NCBI Taxonomy" id="1122208"/>
    <lineage>
        <taxon>Bacteria</taxon>
        <taxon>Pseudomonadati</taxon>
        <taxon>Bacteroidota</taxon>
        <taxon>Cytophagia</taxon>
        <taxon>Cytophagales</taxon>
        <taxon>Reichenbachiellaceae</taxon>
        <taxon>Marinoscillum</taxon>
    </lineage>
</organism>
<sequence length="245" mass="27757">MQKFLILLTMLVTLSFCSKKENTSASLIQRSIEAHGLQLLENKEIAFTFRDNRYTAKRQGGTYTYTRSSTDSTGTSTTDVLINSTDFYRIVNGDTTAVADSLARKYANSVNSVLYFVQLPYLLQEPAVNTTYAGKDTLNNEIYHVVQVTFTPEGGGEDHDDKYCYWFHSKTSHLDYLAYSYDTDGGGVRFREAYNRREISGITFQDYVNYKAPKNTPLDQLPALFSKGKLQKVSLIENTEIEVTN</sequence>
<dbReference type="AlphaFoldDB" id="A0A3D9L8G7"/>
<protein>
    <recommendedName>
        <fullName evidence="3">Deoxyribose-phosphate aldolase</fullName>
    </recommendedName>
</protein>
<evidence type="ECO:0000313" key="2">
    <source>
        <dbReference type="Proteomes" id="UP000256779"/>
    </source>
</evidence>
<accession>A0A3D9L8G7</accession>
<dbReference type="OrthoDB" id="982433at2"/>
<reference evidence="1 2" key="1">
    <citation type="submission" date="2018-07" db="EMBL/GenBank/DDBJ databases">
        <title>Genomic Encyclopedia of Type Strains, Phase IV (KMG-IV): sequencing the most valuable type-strain genomes for metagenomic binning, comparative biology and taxonomic classification.</title>
        <authorList>
            <person name="Goeker M."/>
        </authorList>
    </citation>
    <scope>NUCLEOTIDE SEQUENCE [LARGE SCALE GENOMIC DNA]</scope>
    <source>
        <strain evidence="1 2">DSM 4134</strain>
    </source>
</reference>
<dbReference type="InterPro" id="IPR045444">
    <property type="entry name" value="DUF6503"/>
</dbReference>
<dbReference type="EMBL" id="QREG01000003">
    <property type="protein sequence ID" value="REE01576.1"/>
    <property type="molecule type" value="Genomic_DNA"/>
</dbReference>
<name>A0A3D9L8G7_MARFU</name>
<gene>
    <name evidence="1" type="ORF">C7460_10392</name>
</gene>
<evidence type="ECO:0008006" key="3">
    <source>
        <dbReference type="Google" id="ProtNLM"/>
    </source>
</evidence>
<keyword evidence="2" id="KW-1185">Reference proteome</keyword>
<evidence type="ECO:0000313" key="1">
    <source>
        <dbReference type="EMBL" id="REE01576.1"/>
    </source>
</evidence>